<feature type="binding site" evidence="3">
    <location>
        <position position="40"/>
    </location>
    <ligand>
        <name>Mg(2+)</name>
        <dbReference type="ChEBI" id="CHEBI:18420"/>
        <label>1</label>
        <note>catalytic</note>
    </ligand>
</feature>
<dbReference type="AlphaFoldDB" id="A0A0T6BEH0"/>
<dbReference type="GO" id="GO:0046872">
    <property type="term" value="F:metal ion binding"/>
    <property type="evidence" value="ECO:0007669"/>
    <property type="project" value="UniProtKB-KW"/>
</dbReference>
<feature type="non-terminal residue" evidence="4">
    <location>
        <position position="1"/>
    </location>
</feature>
<dbReference type="InterPro" id="IPR000760">
    <property type="entry name" value="Inositol_monophosphatase-like"/>
</dbReference>
<comment type="caution">
    <text evidence="4">The sequence shown here is derived from an EMBL/GenBank/DDBJ whole genome shotgun (WGS) entry which is preliminary data.</text>
</comment>
<feature type="binding site" evidence="3">
    <location>
        <position position="37"/>
    </location>
    <ligand>
        <name>Mg(2+)</name>
        <dbReference type="ChEBI" id="CHEBI:18420"/>
        <label>1</label>
        <note>catalytic</note>
    </ligand>
</feature>
<organism evidence="4 5">
    <name type="scientific">Oryctes borbonicus</name>
    <dbReference type="NCBI Taxonomy" id="1629725"/>
    <lineage>
        <taxon>Eukaryota</taxon>
        <taxon>Metazoa</taxon>
        <taxon>Ecdysozoa</taxon>
        <taxon>Arthropoda</taxon>
        <taxon>Hexapoda</taxon>
        <taxon>Insecta</taxon>
        <taxon>Pterygota</taxon>
        <taxon>Neoptera</taxon>
        <taxon>Endopterygota</taxon>
        <taxon>Coleoptera</taxon>
        <taxon>Polyphaga</taxon>
        <taxon>Scarabaeiformia</taxon>
        <taxon>Scarabaeidae</taxon>
        <taxon>Dynastinae</taxon>
        <taxon>Oryctes</taxon>
    </lineage>
</organism>
<gene>
    <name evidence="4" type="ORF">AMK59_1978</name>
</gene>
<dbReference type="OrthoDB" id="411145at2759"/>
<dbReference type="PANTHER" id="PTHR43028:SF5">
    <property type="entry name" value="3'(2'),5'-BISPHOSPHATE NUCLEOTIDASE 1"/>
    <property type="match status" value="1"/>
</dbReference>
<sequence>ATQNDWVVTDCDQSVLSMRCPEEYVNVGLADIVVWVDPLDGTSEYAQGLLDHVTVLIGLSVKGRAVAGIIHQPYYNWLNDAEKIGRTIWGLVGLGVGGYIPQTTVEGKLIITTTRSHSNALVQEALDALKPDEVLRVGG</sequence>
<evidence type="ECO:0000313" key="4">
    <source>
        <dbReference type="EMBL" id="KRT85549.1"/>
    </source>
</evidence>
<dbReference type="PANTHER" id="PTHR43028">
    <property type="entry name" value="3'(2'),5'-BISPHOSPHATE NUCLEOTIDASE 1"/>
    <property type="match status" value="1"/>
</dbReference>
<evidence type="ECO:0000256" key="2">
    <source>
        <dbReference type="ARBA" id="ARBA00012633"/>
    </source>
</evidence>
<comment type="similarity">
    <text evidence="1">Belongs to the inositol monophosphatase superfamily.</text>
</comment>
<evidence type="ECO:0000256" key="1">
    <source>
        <dbReference type="ARBA" id="ARBA00009759"/>
    </source>
</evidence>
<dbReference type="EMBL" id="LJIG01001391">
    <property type="protein sequence ID" value="KRT85549.1"/>
    <property type="molecule type" value="Genomic_DNA"/>
</dbReference>
<dbReference type="Gene3D" id="3.30.540.10">
    <property type="entry name" value="Fructose-1,6-Bisphosphatase, subunit A, domain 1"/>
    <property type="match status" value="1"/>
</dbReference>
<comment type="cofactor">
    <cofactor evidence="3">
        <name>Mg(2+)</name>
        <dbReference type="ChEBI" id="CHEBI:18420"/>
    </cofactor>
</comment>
<evidence type="ECO:0000313" key="5">
    <source>
        <dbReference type="Proteomes" id="UP000051574"/>
    </source>
</evidence>
<proteinExistence type="inferred from homology"/>
<name>A0A0T6BEH0_9SCAR</name>
<dbReference type="Pfam" id="PF00459">
    <property type="entry name" value="Inositol_P"/>
    <property type="match status" value="1"/>
</dbReference>
<dbReference type="GO" id="GO:0008441">
    <property type="term" value="F:3'(2'),5'-bisphosphate nucleotidase activity"/>
    <property type="evidence" value="ECO:0007669"/>
    <property type="project" value="UniProtKB-EC"/>
</dbReference>
<accession>A0A0T6BEH0</accession>
<dbReference type="InterPro" id="IPR050725">
    <property type="entry name" value="CysQ/Inositol_MonoPase"/>
</dbReference>
<reference evidence="4 5" key="1">
    <citation type="submission" date="2015-09" db="EMBL/GenBank/DDBJ databases">
        <title>Draft genome of the scarab beetle Oryctes borbonicus.</title>
        <authorList>
            <person name="Meyer J.M."/>
            <person name="Markov G.V."/>
            <person name="Baskaran P."/>
            <person name="Herrmann M."/>
            <person name="Sommer R.J."/>
            <person name="Roedelsperger C."/>
        </authorList>
    </citation>
    <scope>NUCLEOTIDE SEQUENCE [LARGE SCALE GENOMIC DNA]</scope>
    <source>
        <strain evidence="4">OB123</strain>
        <tissue evidence="4">Whole animal</tissue>
    </source>
</reference>
<keyword evidence="3" id="KW-0479">Metal-binding</keyword>
<protein>
    <recommendedName>
        <fullName evidence="2">3'(2'),5'-bisphosphate nucleotidase</fullName>
        <ecNumber evidence="2">3.1.3.7</ecNumber>
    </recommendedName>
</protein>
<feature type="non-terminal residue" evidence="4">
    <location>
        <position position="139"/>
    </location>
</feature>
<keyword evidence="5" id="KW-1185">Reference proteome</keyword>
<evidence type="ECO:0000256" key="3">
    <source>
        <dbReference type="PIRSR" id="PIRSR600760-2"/>
    </source>
</evidence>
<dbReference type="EC" id="3.1.3.7" evidence="2"/>
<feature type="binding site" evidence="3">
    <location>
        <position position="39"/>
    </location>
    <ligand>
        <name>Mg(2+)</name>
        <dbReference type="ChEBI" id="CHEBI:18420"/>
        <label>1</label>
        <note>catalytic</note>
    </ligand>
</feature>
<dbReference type="Proteomes" id="UP000051574">
    <property type="component" value="Unassembled WGS sequence"/>
</dbReference>
<dbReference type="SUPFAM" id="SSF56655">
    <property type="entry name" value="Carbohydrate phosphatase"/>
    <property type="match status" value="1"/>
</dbReference>
<keyword evidence="3" id="KW-0460">Magnesium</keyword>